<reference evidence="4" key="3">
    <citation type="journal article" date="2005" name="Nature">
        <title>The map-based sequence of the rice genome.</title>
        <authorList>
            <consortium name="International rice genome sequencing project (IRGSP)"/>
            <person name="Matsumoto T."/>
            <person name="Wu J."/>
            <person name="Kanamori H."/>
            <person name="Katayose Y."/>
            <person name="Fujisawa M."/>
            <person name="Namiki N."/>
            <person name="Mizuno H."/>
            <person name="Yamamoto K."/>
            <person name="Antonio B.A."/>
            <person name="Baba T."/>
            <person name="Sakata K."/>
            <person name="Nagamura Y."/>
            <person name="Aoki H."/>
            <person name="Arikawa K."/>
            <person name="Arita K."/>
            <person name="Bito T."/>
            <person name="Chiden Y."/>
            <person name="Fujitsuka N."/>
            <person name="Fukunaka R."/>
            <person name="Hamada M."/>
            <person name="Harada C."/>
            <person name="Hayashi A."/>
            <person name="Hijishita S."/>
            <person name="Honda M."/>
            <person name="Hosokawa S."/>
            <person name="Ichikawa Y."/>
            <person name="Idonuma A."/>
            <person name="Iijima M."/>
            <person name="Ikeda M."/>
            <person name="Ikeno M."/>
            <person name="Ito K."/>
            <person name="Ito S."/>
            <person name="Ito T."/>
            <person name="Ito Y."/>
            <person name="Ito Y."/>
            <person name="Iwabuchi A."/>
            <person name="Kamiya K."/>
            <person name="Karasawa W."/>
            <person name="Kurita K."/>
            <person name="Katagiri S."/>
            <person name="Kikuta A."/>
            <person name="Kobayashi H."/>
            <person name="Kobayashi N."/>
            <person name="Machita K."/>
            <person name="Maehara T."/>
            <person name="Masukawa M."/>
            <person name="Mizubayashi T."/>
            <person name="Mukai Y."/>
            <person name="Nagasaki H."/>
            <person name="Nagata Y."/>
            <person name="Naito S."/>
            <person name="Nakashima M."/>
            <person name="Nakama Y."/>
            <person name="Nakamichi Y."/>
            <person name="Nakamura M."/>
            <person name="Meguro A."/>
            <person name="Negishi M."/>
            <person name="Ohta I."/>
            <person name="Ohta T."/>
            <person name="Okamoto M."/>
            <person name="Ono N."/>
            <person name="Saji S."/>
            <person name="Sakaguchi M."/>
            <person name="Sakai K."/>
            <person name="Shibata M."/>
            <person name="Shimokawa T."/>
            <person name="Song J."/>
            <person name="Takazaki Y."/>
            <person name="Terasawa K."/>
            <person name="Tsugane M."/>
            <person name="Tsuji K."/>
            <person name="Ueda S."/>
            <person name="Waki K."/>
            <person name="Yamagata H."/>
            <person name="Yamamoto M."/>
            <person name="Yamamoto S."/>
            <person name="Yamane H."/>
            <person name="Yoshiki S."/>
            <person name="Yoshihara R."/>
            <person name="Yukawa K."/>
            <person name="Zhong H."/>
            <person name="Yano M."/>
            <person name="Yuan Q."/>
            <person name="Ouyang S."/>
            <person name="Liu J."/>
            <person name="Jones K.M."/>
            <person name="Gansberger K."/>
            <person name="Moffat K."/>
            <person name="Hill J."/>
            <person name="Bera J."/>
            <person name="Fadrosh D."/>
            <person name="Jin S."/>
            <person name="Johri S."/>
            <person name="Kim M."/>
            <person name="Overton L."/>
            <person name="Reardon M."/>
            <person name="Tsitrin T."/>
            <person name="Vuong H."/>
            <person name="Weaver B."/>
            <person name="Ciecko A."/>
            <person name="Tallon L."/>
            <person name="Jackson J."/>
            <person name="Pai G."/>
            <person name="Aken S.V."/>
            <person name="Utterback T."/>
            <person name="Reidmuller S."/>
            <person name="Feldblyum T."/>
            <person name="Hsiao J."/>
            <person name="Zismann V."/>
            <person name="Iobst S."/>
            <person name="de Vazeille A.R."/>
            <person name="Buell C.R."/>
            <person name="Ying K."/>
            <person name="Li Y."/>
            <person name="Lu T."/>
            <person name="Huang Y."/>
            <person name="Zhao Q."/>
            <person name="Feng Q."/>
            <person name="Zhang L."/>
            <person name="Zhu J."/>
            <person name="Weng Q."/>
            <person name="Mu J."/>
            <person name="Lu Y."/>
            <person name="Fan D."/>
            <person name="Liu Y."/>
            <person name="Guan J."/>
            <person name="Zhang Y."/>
            <person name="Yu S."/>
            <person name="Liu X."/>
            <person name="Zhang Y."/>
            <person name="Hong G."/>
            <person name="Han B."/>
            <person name="Choisne N."/>
            <person name="Demange N."/>
            <person name="Orjeda G."/>
            <person name="Samain S."/>
            <person name="Cattolico L."/>
            <person name="Pelletier E."/>
            <person name="Couloux A."/>
            <person name="Segurens B."/>
            <person name="Wincker P."/>
            <person name="D'Hont A."/>
            <person name="Scarpelli C."/>
            <person name="Weissenbach J."/>
            <person name="Salanoubat M."/>
            <person name="Quetier F."/>
            <person name="Yu Y."/>
            <person name="Kim H.R."/>
            <person name="Rambo T."/>
            <person name="Currie J."/>
            <person name="Collura K."/>
            <person name="Luo M."/>
            <person name="Yang T."/>
            <person name="Ammiraju J.S.S."/>
            <person name="Engler F."/>
            <person name="Soderlund C."/>
            <person name="Wing R.A."/>
            <person name="Palmer L.E."/>
            <person name="de la Bastide M."/>
            <person name="Spiegel L."/>
            <person name="Nascimento L."/>
            <person name="Zutavern T."/>
            <person name="O'Shaughnessy A."/>
            <person name="Dike S."/>
            <person name="Dedhia N."/>
            <person name="Preston R."/>
            <person name="Balija V."/>
            <person name="McCombie W.R."/>
            <person name="Chow T."/>
            <person name="Chen H."/>
            <person name="Chung M."/>
            <person name="Chen C."/>
            <person name="Shaw J."/>
            <person name="Wu H."/>
            <person name="Hsiao K."/>
            <person name="Chao Y."/>
            <person name="Chu M."/>
            <person name="Cheng C."/>
            <person name="Hour A."/>
            <person name="Lee P."/>
            <person name="Lin S."/>
            <person name="Lin Y."/>
            <person name="Liou J."/>
            <person name="Liu S."/>
            <person name="Hsing Y."/>
            <person name="Raghuvanshi S."/>
            <person name="Mohanty A."/>
            <person name="Bharti A.K."/>
            <person name="Gaur A."/>
            <person name="Gupta V."/>
            <person name="Kumar D."/>
            <person name="Ravi V."/>
            <person name="Vij S."/>
            <person name="Kapur A."/>
            <person name="Khurana P."/>
            <person name="Khurana P."/>
            <person name="Khurana J.P."/>
            <person name="Tyagi A.K."/>
            <person name="Gaikwad K."/>
            <person name="Singh A."/>
            <person name="Dalal V."/>
            <person name="Srivastava S."/>
            <person name="Dixit A."/>
            <person name="Pal A.K."/>
            <person name="Ghazi I.A."/>
            <person name="Yadav M."/>
            <person name="Pandit A."/>
            <person name="Bhargava A."/>
            <person name="Sureshbabu K."/>
            <person name="Batra K."/>
            <person name="Sharma T.R."/>
            <person name="Mohapatra T."/>
            <person name="Singh N.K."/>
            <person name="Messing J."/>
            <person name="Nelson A.B."/>
            <person name="Fuks G."/>
            <person name="Kavchok S."/>
            <person name="Keizer G."/>
            <person name="Linton E."/>
            <person name="Llaca V."/>
            <person name="Song R."/>
            <person name="Tanyolac B."/>
            <person name="Young S."/>
            <person name="Ho-Il K."/>
            <person name="Hahn J.H."/>
            <person name="Sangsakoo G."/>
            <person name="Vanavichit A."/>
            <person name="de Mattos Luiz.A.T."/>
            <person name="Zimmer P.D."/>
            <person name="Malone G."/>
            <person name="Dellagostin O."/>
            <person name="de Oliveira A.C."/>
            <person name="Bevan M."/>
            <person name="Bancroft I."/>
            <person name="Minx P."/>
            <person name="Cordum H."/>
            <person name="Wilson R."/>
            <person name="Cheng Z."/>
            <person name="Jin W."/>
            <person name="Jiang J."/>
            <person name="Leong S.A."/>
            <person name="Iwama H."/>
            <person name="Gojobori T."/>
            <person name="Itoh T."/>
            <person name="Niimura Y."/>
            <person name="Fujii Y."/>
            <person name="Habara T."/>
            <person name="Sakai H."/>
            <person name="Sato Y."/>
            <person name="Wilson G."/>
            <person name="Kumar K."/>
            <person name="McCouch S."/>
            <person name="Juretic N."/>
            <person name="Hoen D."/>
            <person name="Wright S."/>
            <person name="Bruskiewich R."/>
            <person name="Bureau T."/>
            <person name="Miyao A."/>
            <person name="Hirochika H."/>
            <person name="Nishikawa T."/>
            <person name="Kadowaki K."/>
            <person name="Sugiura M."/>
            <person name="Burr B."/>
            <person name="Sasaki T."/>
        </authorList>
    </citation>
    <scope>NUCLEOTIDE SEQUENCE [LARGE SCALE GENOMIC DNA]</scope>
    <source>
        <strain evidence="4">cv. Nipponbare</strain>
    </source>
</reference>
<accession>Q6K7U7</accession>
<dbReference type="EMBL" id="AP005007">
    <property type="protein sequence ID" value="BAD28293.1"/>
    <property type="molecule type" value="Genomic_DNA"/>
</dbReference>
<name>Q6K7U7_ORYSJ</name>
<organism evidence="2 4">
    <name type="scientific">Oryza sativa subsp. japonica</name>
    <name type="common">Rice</name>
    <dbReference type="NCBI Taxonomy" id="39947"/>
    <lineage>
        <taxon>Eukaryota</taxon>
        <taxon>Viridiplantae</taxon>
        <taxon>Streptophyta</taxon>
        <taxon>Embryophyta</taxon>
        <taxon>Tracheophyta</taxon>
        <taxon>Spermatophyta</taxon>
        <taxon>Magnoliopsida</taxon>
        <taxon>Liliopsida</taxon>
        <taxon>Poales</taxon>
        <taxon>Poaceae</taxon>
        <taxon>BOP clade</taxon>
        <taxon>Oryzoideae</taxon>
        <taxon>Oryzeae</taxon>
        <taxon>Oryzinae</taxon>
        <taxon>Oryza</taxon>
        <taxon>Oryza sativa</taxon>
    </lineage>
</organism>
<evidence type="ECO:0000313" key="2">
    <source>
        <dbReference type="EMBL" id="BAD21825.1"/>
    </source>
</evidence>
<sequence length="65" mass="7090">MKWDPRPLNQLHGAPYDTPSDRVIGTTIVSPNKREVKQEPGPSSGEGELKFIPAIARDPSSGSYL</sequence>
<evidence type="ECO:0000313" key="4">
    <source>
        <dbReference type="Proteomes" id="UP000000763"/>
    </source>
</evidence>
<dbReference type="EMBL" id="AP004771">
    <property type="protein sequence ID" value="BAD21825.1"/>
    <property type="molecule type" value="Genomic_DNA"/>
</dbReference>
<reference evidence="4" key="4">
    <citation type="journal article" date="2008" name="Nucleic Acids Res.">
        <title>The rice annotation project database (RAP-DB): 2008 update.</title>
        <authorList>
            <consortium name="The rice annotation project (RAP)"/>
        </authorList>
    </citation>
    <scope>GENOME REANNOTATION</scope>
    <source>
        <strain evidence="4">cv. Nipponbare</strain>
    </source>
</reference>
<proteinExistence type="predicted"/>
<dbReference type="AlphaFoldDB" id="Q6K7U7"/>
<feature type="region of interest" description="Disordered" evidence="1">
    <location>
        <begin position="1"/>
        <end position="23"/>
    </location>
</feature>
<evidence type="ECO:0000256" key="1">
    <source>
        <dbReference type="SAM" id="MobiDB-lite"/>
    </source>
</evidence>
<reference evidence="3" key="2">
    <citation type="submission" date="2002-03" db="EMBL/GenBank/DDBJ databases">
        <title>Oryza sativa nipponbare(GA3) genomic DNA, chromosome 2, PAC clone:P0521F09.</title>
        <authorList>
            <person name="Sasaki T."/>
            <person name="Matsumoto T."/>
            <person name="Yamamoto K."/>
        </authorList>
    </citation>
    <scope>NUCLEOTIDE SEQUENCE</scope>
</reference>
<gene>
    <name evidence="2" type="ORF">P0413A11.6</name>
    <name evidence="3" type="ORF">P0521F09.33</name>
</gene>
<reference evidence="2" key="1">
    <citation type="submission" date="2002-02" db="EMBL/GenBank/DDBJ databases">
        <title>Oryza sativa nipponbare(GA3) genomic DNA, chromosome 2, PAC clone:P0413A11.</title>
        <authorList>
            <person name="Sasaki T."/>
            <person name="Matsumoto T."/>
            <person name="Yamamoto K."/>
        </authorList>
    </citation>
    <scope>NUCLEOTIDE SEQUENCE</scope>
</reference>
<protein>
    <submittedName>
        <fullName evidence="2">Uncharacterized protein</fullName>
    </submittedName>
</protein>
<evidence type="ECO:0000313" key="3">
    <source>
        <dbReference type="EMBL" id="BAD28293.1"/>
    </source>
</evidence>
<dbReference type="Proteomes" id="UP000000763">
    <property type="component" value="Chromosome 2"/>
</dbReference>